<dbReference type="Proteomes" id="UP001603978">
    <property type="component" value="Unassembled WGS sequence"/>
</dbReference>
<evidence type="ECO:0000313" key="2">
    <source>
        <dbReference type="EMBL" id="MFG1710707.1"/>
    </source>
</evidence>
<comment type="caution">
    <text evidence="2">The sequence shown here is derived from an EMBL/GenBank/DDBJ whole genome shotgun (WGS) entry which is preliminary data.</text>
</comment>
<dbReference type="CDD" id="cd04301">
    <property type="entry name" value="NAT_SF"/>
    <property type="match status" value="1"/>
</dbReference>
<dbReference type="RefSeq" id="WP_393176738.1">
    <property type="nucleotide sequence ID" value="NZ_JBICRM010000055.1"/>
</dbReference>
<dbReference type="Pfam" id="PF00583">
    <property type="entry name" value="Acetyltransf_1"/>
    <property type="match status" value="1"/>
</dbReference>
<dbReference type="InterPro" id="IPR000182">
    <property type="entry name" value="GNAT_dom"/>
</dbReference>
<sequence length="261" mass="26667">MRLSASAVAAASAAWVWVPDDAEVVEGNEYTITRLPDYFDWDLSVLAFTPTGPLGPAVDAVLERARTFGLPELDWEVGLSAPAGLAAELSVRGGKVKLTLDVLARDLSQGLPALPSPAADVTIRWATDFETLRDGSAVGVTGFGGALPPDERIEADAARAAASVPAGGGGMLVAYVDGTPVGSGGVSLVDGVARLSGGVVVPAARGQGVYRAVLDARLSYAVMHGATTALVKGNVATSGPILRKAGFTTFGQEPIYAVPLR</sequence>
<dbReference type="Gene3D" id="3.40.630.30">
    <property type="match status" value="1"/>
</dbReference>
<reference evidence="2 3" key="1">
    <citation type="submission" date="2024-10" db="EMBL/GenBank/DDBJ databases">
        <authorList>
            <person name="Topkara A.R."/>
            <person name="Saygin H."/>
        </authorList>
    </citation>
    <scope>NUCLEOTIDE SEQUENCE [LARGE SCALE GENOMIC DNA]</scope>
    <source>
        <strain evidence="2 3">M3C6</strain>
    </source>
</reference>
<dbReference type="SUPFAM" id="SSF55729">
    <property type="entry name" value="Acyl-CoA N-acyltransferases (Nat)"/>
    <property type="match status" value="1"/>
</dbReference>
<evidence type="ECO:0000259" key="1">
    <source>
        <dbReference type="PROSITE" id="PS51186"/>
    </source>
</evidence>
<proteinExistence type="predicted"/>
<keyword evidence="2" id="KW-0012">Acyltransferase</keyword>
<protein>
    <submittedName>
        <fullName evidence="2">GNAT family N-acetyltransferase</fullName>
        <ecNumber evidence="2">2.3.1.-</ecNumber>
    </submittedName>
</protein>
<name>A0ABW7AWW0_9ACTN</name>
<dbReference type="EC" id="2.3.1.-" evidence="2"/>
<organism evidence="2 3">
    <name type="scientific">Nonomuraea marmarensis</name>
    <dbReference type="NCBI Taxonomy" id="3351344"/>
    <lineage>
        <taxon>Bacteria</taxon>
        <taxon>Bacillati</taxon>
        <taxon>Actinomycetota</taxon>
        <taxon>Actinomycetes</taxon>
        <taxon>Streptosporangiales</taxon>
        <taxon>Streptosporangiaceae</taxon>
        <taxon>Nonomuraea</taxon>
    </lineage>
</organism>
<dbReference type="GO" id="GO:0016746">
    <property type="term" value="F:acyltransferase activity"/>
    <property type="evidence" value="ECO:0007669"/>
    <property type="project" value="UniProtKB-KW"/>
</dbReference>
<gene>
    <name evidence="2" type="ORF">ACFLIM_46850</name>
</gene>
<keyword evidence="3" id="KW-1185">Reference proteome</keyword>
<accession>A0ABW7AWW0</accession>
<keyword evidence="2" id="KW-0808">Transferase</keyword>
<feature type="domain" description="N-acetyltransferase" evidence="1">
    <location>
        <begin position="121"/>
        <end position="261"/>
    </location>
</feature>
<dbReference type="InterPro" id="IPR016181">
    <property type="entry name" value="Acyl_CoA_acyltransferase"/>
</dbReference>
<evidence type="ECO:0000313" key="3">
    <source>
        <dbReference type="Proteomes" id="UP001603978"/>
    </source>
</evidence>
<dbReference type="PROSITE" id="PS51186">
    <property type="entry name" value="GNAT"/>
    <property type="match status" value="1"/>
</dbReference>
<dbReference type="EMBL" id="JBICRM010000055">
    <property type="protein sequence ID" value="MFG1710707.1"/>
    <property type="molecule type" value="Genomic_DNA"/>
</dbReference>